<dbReference type="STRING" id="1384459.GL4_0253"/>
<dbReference type="PANTHER" id="PTHR43179:SF7">
    <property type="entry name" value="RHAMNOSYLTRANSFERASE WBBL"/>
    <property type="match status" value="1"/>
</dbReference>
<gene>
    <name evidence="3" type="ORF">GL4_0253</name>
</gene>
<keyword evidence="1" id="KW-0472">Membrane</keyword>
<dbReference type="Gene3D" id="3.90.550.10">
    <property type="entry name" value="Spore Coat Polysaccharide Biosynthesis Protein SpsA, Chain A"/>
    <property type="match status" value="1"/>
</dbReference>
<evidence type="ECO:0000256" key="1">
    <source>
        <dbReference type="SAM" id="Phobius"/>
    </source>
</evidence>
<protein>
    <recommendedName>
        <fullName evidence="2">Glycosyltransferase 2-like domain-containing protein</fullName>
    </recommendedName>
</protein>
<proteinExistence type="predicted"/>
<dbReference type="InterPro" id="IPR001173">
    <property type="entry name" value="Glyco_trans_2-like"/>
</dbReference>
<reference evidence="3 4" key="1">
    <citation type="submission" date="2014-09" db="EMBL/GenBank/DDBJ databases">
        <title>Genome sequencing of Methyloceanibacter caenitepidi Gela4.</title>
        <authorList>
            <person name="Takeuchi M."/>
            <person name="Susumu S."/>
            <person name="Kamagata Y."/>
            <person name="Oshima K."/>
            <person name="Hattori M."/>
            <person name="Iwasaki W."/>
        </authorList>
    </citation>
    <scope>NUCLEOTIDE SEQUENCE [LARGE SCALE GENOMIC DNA]</scope>
    <source>
        <strain evidence="3 4">Gela4</strain>
    </source>
</reference>
<name>A0A0A8JY49_9HYPH</name>
<accession>A0A0A8JY49</accession>
<dbReference type="Pfam" id="PF00535">
    <property type="entry name" value="Glycos_transf_2"/>
    <property type="match status" value="1"/>
</dbReference>
<organism evidence="3 4">
    <name type="scientific">Methyloceanibacter caenitepidi</name>
    <dbReference type="NCBI Taxonomy" id="1384459"/>
    <lineage>
        <taxon>Bacteria</taxon>
        <taxon>Pseudomonadati</taxon>
        <taxon>Pseudomonadota</taxon>
        <taxon>Alphaproteobacteria</taxon>
        <taxon>Hyphomicrobiales</taxon>
        <taxon>Hyphomicrobiaceae</taxon>
        <taxon>Methyloceanibacter</taxon>
    </lineage>
</organism>
<keyword evidence="1" id="KW-1133">Transmembrane helix</keyword>
<dbReference type="SUPFAM" id="SSF53448">
    <property type="entry name" value="Nucleotide-diphospho-sugar transferases"/>
    <property type="match status" value="1"/>
</dbReference>
<keyword evidence="1" id="KW-0812">Transmembrane</keyword>
<dbReference type="HOGENOM" id="CLU_023845_5_0_5"/>
<dbReference type="KEGG" id="mcg:GL4_0253"/>
<feature type="domain" description="Glycosyltransferase 2-like" evidence="2">
    <location>
        <begin position="6"/>
        <end position="122"/>
    </location>
</feature>
<evidence type="ECO:0000313" key="4">
    <source>
        <dbReference type="Proteomes" id="UP000031643"/>
    </source>
</evidence>
<dbReference type="Proteomes" id="UP000031643">
    <property type="component" value="Chromosome"/>
</dbReference>
<sequence>MSKVHVIIPTHNRQALAERCLERVFAQTAMNSMTVTVVDDGSTDGTAAMLAEKFPAAGVIEGDGNLWWTGAVAKALDTLRPDFARGDFFLLVNDDTLLGADTVEALVRISEQSGRAGVAPIAVDAASGHAISTGWAPGSGPVLNDLEKLHAAMAENGGLYPVQTLFGRCSLFPVEILDRVGNYDAALFPHYYGDADFCLRAGKEGFRFFVTDAASIEVVEEQAATGVHFTFRQGPQDFPAVLENMTSIRSIENVPIAWHYMRRHFPGRAGANTASIAWRSLRQWRPIYNALGLEPLPQRGAPAQPQNGVAAPSKDAKLPRRVVRLGRKLLAPVFEVVFFLCYYIARAAYRLVRWVRQR</sequence>
<dbReference type="PANTHER" id="PTHR43179">
    <property type="entry name" value="RHAMNOSYLTRANSFERASE WBBL"/>
    <property type="match status" value="1"/>
</dbReference>
<evidence type="ECO:0000259" key="2">
    <source>
        <dbReference type="Pfam" id="PF00535"/>
    </source>
</evidence>
<dbReference type="EMBL" id="AP014648">
    <property type="protein sequence ID" value="BAQ15723.1"/>
    <property type="molecule type" value="Genomic_DNA"/>
</dbReference>
<keyword evidence="4" id="KW-1185">Reference proteome</keyword>
<dbReference type="InterPro" id="IPR029044">
    <property type="entry name" value="Nucleotide-diphossugar_trans"/>
</dbReference>
<dbReference type="AlphaFoldDB" id="A0A0A8JY49"/>
<dbReference type="RefSeq" id="WP_045363670.1">
    <property type="nucleotide sequence ID" value="NZ_AP014648.1"/>
</dbReference>
<evidence type="ECO:0000313" key="3">
    <source>
        <dbReference type="EMBL" id="BAQ15723.1"/>
    </source>
</evidence>
<feature type="transmembrane region" description="Helical" evidence="1">
    <location>
        <begin position="329"/>
        <end position="349"/>
    </location>
</feature>